<evidence type="ECO:0000256" key="1">
    <source>
        <dbReference type="ARBA" id="ARBA00004141"/>
    </source>
</evidence>
<gene>
    <name evidence="8" type="ORF">AN218_28540</name>
</gene>
<evidence type="ECO:0000256" key="3">
    <source>
        <dbReference type="ARBA" id="ARBA00022692"/>
    </source>
</evidence>
<dbReference type="Proteomes" id="UP000176005">
    <property type="component" value="Unassembled WGS sequence"/>
</dbReference>
<evidence type="ECO:0000256" key="5">
    <source>
        <dbReference type="ARBA" id="ARBA00023136"/>
    </source>
</evidence>
<evidence type="ECO:0000313" key="8">
    <source>
        <dbReference type="EMBL" id="OEV07814.1"/>
    </source>
</evidence>
<keyword evidence="4 6" id="KW-1133">Transmembrane helix</keyword>
<name>A0A1E7KV60_9ACTN</name>
<proteinExistence type="inferred from homology"/>
<keyword evidence="5 6" id="KW-0472">Membrane</keyword>
<feature type="transmembrane region" description="Helical" evidence="6">
    <location>
        <begin position="237"/>
        <end position="259"/>
    </location>
</feature>
<dbReference type="PANTHER" id="PTHR43701:SF2">
    <property type="entry name" value="MEMBRANE TRANSPORTER PROTEIN YJNA-RELATED"/>
    <property type="match status" value="1"/>
</dbReference>
<sequence length="285" mass="28056">MDADPLILVLLALFGLLGGIGITAVGPGGVLPTIGMFLLTPLSPSGVAGTAIATHVATGALGTVAYTRSGQLREARTRRTALLLSATALVGAPLGVLFNTLVGGRVFAILLASAVALTGVLVWVREHRTSSAAAGAGAAGGEGNGRSEHGSSEHGGSEHGGPEHGGRDLHPVLTTAVGLVVSVAAGLFGLGGPMLSVPLLVVCGVPLLPALAAAQAQSVVIAGAGTLGYLAHGSIDWALAALVGVPELAGVLIGWKIAHAVPVRQLKYALAGTLLALAPYLALHG</sequence>
<dbReference type="PATRIC" id="fig|518642.10.peg.6531"/>
<feature type="transmembrane region" description="Helical" evidence="6">
    <location>
        <begin position="104"/>
        <end position="124"/>
    </location>
</feature>
<accession>A0A1E7KV60</accession>
<feature type="transmembrane region" description="Helical" evidence="6">
    <location>
        <begin position="172"/>
        <end position="195"/>
    </location>
</feature>
<keyword evidence="3 6" id="KW-0812">Transmembrane</keyword>
<comment type="caution">
    <text evidence="8">The sequence shown here is derived from an EMBL/GenBank/DDBJ whole genome shotgun (WGS) entry which is preliminary data.</text>
</comment>
<dbReference type="PANTHER" id="PTHR43701">
    <property type="entry name" value="MEMBRANE TRANSPORTER PROTEIN MJ0441-RELATED"/>
    <property type="match status" value="1"/>
</dbReference>
<dbReference type="AlphaFoldDB" id="A0A1E7KV60"/>
<organism evidence="8 9">
    <name type="scientific">Streptomyces nanshensis</name>
    <dbReference type="NCBI Taxonomy" id="518642"/>
    <lineage>
        <taxon>Bacteria</taxon>
        <taxon>Bacillati</taxon>
        <taxon>Actinomycetota</taxon>
        <taxon>Actinomycetes</taxon>
        <taxon>Kitasatosporales</taxon>
        <taxon>Streptomycetaceae</taxon>
        <taxon>Streptomyces</taxon>
    </lineage>
</organism>
<feature type="transmembrane region" description="Helical" evidence="6">
    <location>
        <begin position="265"/>
        <end position="283"/>
    </location>
</feature>
<protein>
    <recommendedName>
        <fullName evidence="6">Probable membrane transporter protein</fullName>
    </recommendedName>
</protein>
<comment type="subcellular location">
    <subcellularLocation>
        <location evidence="6">Cell membrane</location>
        <topology evidence="6">Multi-pass membrane protein</topology>
    </subcellularLocation>
    <subcellularLocation>
        <location evidence="1">Membrane</location>
        <topology evidence="1">Multi-pass membrane protein</topology>
    </subcellularLocation>
</comment>
<dbReference type="EMBL" id="LJGW01000468">
    <property type="protein sequence ID" value="OEV07814.1"/>
    <property type="molecule type" value="Genomic_DNA"/>
</dbReference>
<keyword evidence="9" id="KW-1185">Reference proteome</keyword>
<dbReference type="InterPro" id="IPR051598">
    <property type="entry name" value="TSUP/Inactive_protease-like"/>
</dbReference>
<comment type="similarity">
    <text evidence="2 6">Belongs to the 4-toluene sulfonate uptake permease (TSUP) (TC 2.A.102) family.</text>
</comment>
<evidence type="ECO:0000256" key="6">
    <source>
        <dbReference type="RuleBase" id="RU363041"/>
    </source>
</evidence>
<feature type="compositionally biased region" description="Basic and acidic residues" evidence="7">
    <location>
        <begin position="145"/>
        <end position="167"/>
    </location>
</feature>
<keyword evidence="6" id="KW-1003">Cell membrane</keyword>
<dbReference type="InterPro" id="IPR002781">
    <property type="entry name" value="TM_pro_TauE-like"/>
</dbReference>
<dbReference type="RefSeq" id="WP_070020004.1">
    <property type="nucleotide sequence ID" value="NZ_LJGW01000468.1"/>
</dbReference>
<feature type="transmembrane region" description="Helical" evidence="6">
    <location>
        <begin position="45"/>
        <end position="67"/>
    </location>
</feature>
<evidence type="ECO:0000256" key="7">
    <source>
        <dbReference type="SAM" id="MobiDB-lite"/>
    </source>
</evidence>
<reference evidence="8 9" key="1">
    <citation type="journal article" date="2016" name="Front. Microbiol.">
        <title>Comparative Genomics Analysis of Streptomyces Species Reveals Their Adaptation to the Marine Environment and Their Diversity at the Genomic Level.</title>
        <authorList>
            <person name="Tian X."/>
            <person name="Zhang Z."/>
            <person name="Yang T."/>
            <person name="Chen M."/>
            <person name="Li J."/>
            <person name="Chen F."/>
            <person name="Yang J."/>
            <person name="Li W."/>
            <person name="Zhang B."/>
            <person name="Zhang Z."/>
            <person name="Wu J."/>
            <person name="Zhang C."/>
            <person name="Long L."/>
            <person name="Xiao J."/>
        </authorList>
    </citation>
    <scope>NUCLEOTIDE SEQUENCE [LARGE SCALE GENOMIC DNA]</scope>
    <source>
        <strain evidence="8 9">SCSIO 10429</strain>
    </source>
</reference>
<dbReference type="GO" id="GO:0005886">
    <property type="term" value="C:plasma membrane"/>
    <property type="evidence" value="ECO:0007669"/>
    <property type="project" value="UniProtKB-SubCell"/>
</dbReference>
<evidence type="ECO:0000313" key="9">
    <source>
        <dbReference type="Proteomes" id="UP000176005"/>
    </source>
</evidence>
<dbReference type="Pfam" id="PF01925">
    <property type="entry name" value="TauE"/>
    <property type="match status" value="1"/>
</dbReference>
<feature type="region of interest" description="Disordered" evidence="7">
    <location>
        <begin position="134"/>
        <end position="167"/>
    </location>
</feature>
<feature type="transmembrane region" description="Helical" evidence="6">
    <location>
        <begin position="79"/>
        <end position="98"/>
    </location>
</feature>
<evidence type="ECO:0000256" key="2">
    <source>
        <dbReference type="ARBA" id="ARBA00009142"/>
    </source>
</evidence>
<evidence type="ECO:0000256" key="4">
    <source>
        <dbReference type="ARBA" id="ARBA00022989"/>
    </source>
</evidence>